<feature type="compositionally biased region" description="Low complexity" evidence="1">
    <location>
        <begin position="378"/>
        <end position="390"/>
    </location>
</feature>
<sequence>MLSAATGSSPLKPRQHVIRHRSAEPLPSPPPSKAIDLNSSTRSTDRETGQKVTRRAFLCDVVVEKEGEDTANLLASLGNPLQPLALLQAPPAVTNGRPNTPSRPLVHPAEDADEAIGGARGWANSRQPETSARLMNLIEELVKTERSYLSRIHALKTSYADRLRLFSRDANQQLIPQYEAKAMFANIEAIVPASAAFLTDLDAMLESGHATESVGDVCLRHLKILRTFDPYRTYLSKQDESQRLFQESLRKFPGFALFIESTKYQTTGIGNIGLRELLMEPVQRIPRYTLLWQTMIKCMSPLSSQRAQLLEAIDIASGIARCEPDPRTVRAMVMYNLERNIEDFPAKLFSNNRDYLDSLDVEDLPAEYPTASSPPSRPLSSLGSRPLSISSTSNPSMASFGSLTSQSPPTIHAAGAPLHCTLFLFNDKLMIVKRQSSSISGRRITGTDDIQKLVRAPTVLDKSVIKKDKLSFRGQVDILDVIASDVGNGDFHLFFERPPIDQTGRWAARPFRSYAVVHPPYSVALDPIATRRDKLRFLHNLWSAQACARAKVTTDSLSRTSRVLMSESEIGLERAGEPMGRARCYWSIWSREDWNNQRKAKVVLHIDEAGMATDIIVDEDNPLLCIRLQPMAGGMCRFSYSTADAVNEERVVIDTSEVLERVVTTIHKYGIFKFRTGTTSCPTTPSAASHRLRPAMLNLDVISRNLFGAGSISGRSDIFSTKASRSTGSRSSTMDLMDDASRKRLSQRSTSPFDGLTRSSRGLVAGAPYEDGMRQSEVDLNARLDLAKNNSRSVAVQDEDGADESEDVQGYEAEDRLGEAAHAEMRPETPPPTTAPLRIVRKTPSPVRGLGRIADETPRALLSTSGNKDSQIVKSTIATEDTIFTSPRQLASPPPPLPALSTRPAGPRSPLAGASFSPTGQASSAQLPSIGSAHTRLRIVSGGGRRISVGRETVPLKGFDEGEPHSTPTTHVAAKRQHSADNLTPRKRSPPRSPLHSRDVSNSSIAPSEKTTSCRRPSGKFTPTRSSGPLTTPRTVSAVGSVQSNVTVEEVDIKGSQDIGAILDVTAKKIRDAQGSNKRLKSEVAGLRKQMTKDVRTKDLVHRLERNTSLPRSPQRRNMNRLVEHDDYGVAPARSPISGRQEVDAIVLDECARGVSSIIERLEGHLRQAEMGNSQAITLAKQLIEDRQQHSQQLRTLQGQVLRSGEHNDLLQRQLGDAQIELDVIYEAFNTELDGMFSDAQLPETDAFTALQNDLQTTKASRNMLELENRKLKYDLERANLEREQWARMLRPQGHDL</sequence>
<feature type="region of interest" description="Disordered" evidence="1">
    <location>
        <begin position="21"/>
        <end position="51"/>
    </location>
</feature>
<feature type="compositionally biased region" description="Polar residues" evidence="1">
    <location>
        <begin position="721"/>
        <end position="734"/>
    </location>
</feature>
<dbReference type="InterPro" id="IPR051092">
    <property type="entry name" value="FYVE_RhoGEF_PH"/>
</dbReference>
<dbReference type="GO" id="GO:0005085">
    <property type="term" value="F:guanyl-nucleotide exchange factor activity"/>
    <property type="evidence" value="ECO:0007669"/>
    <property type="project" value="InterPro"/>
</dbReference>
<dbReference type="EMBL" id="KI894038">
    <property type="protein sequence ID" value="OBR81190.1"/>
    <property type="molecule type" value="Genomic_DNA"/>
</dbReference>
<dbReference type="STRING" id="1296121.A0A1A5ZTT6"/>
<feature type="compositionally biased region" description="Polar residues" evidence="1">
    <location>
        <begin position="1000"/>
        <end position="1036"/>
    </location>
</feature>
<feature type="compositionally biased region" description="Polar residues" evidence="1">
    <location>
        <begin position="747"/>
        <end position="760"/>
    </location>
</feature>
<feature type="compositionally biased region" description="Polar residues" evidence="1">
    <location>
        <begin position="916"/>
        <end position="929"/>
    </location>
</feature>
<reference evidence="3" key="1">
    <citation type="submission" date="2013-07" db="EMBL/GenBank/DDBJ databases">
        <title>The Genome Sequence of Cryptococcus dejecticola CBS10117.</title>
        <authorList>
            <consortium name="The Broad Institute Genome Sequencing Platform"/>
            <person name="Cuomo C."/>
            <person name="Litvintseva A."/>
            <person name="Chen Y."/>
            <person name="Heitman J."/>
            <person name="Sun S."/>
            <person name="Springer D."/>
            <person name="Dromer F."/>
            <person name="Young S.K."/>
            <person name="Zeng Q."/>
            <person name="Gargeya S."/>
            <person name="Fitzgerald M."/>
            <person name="Abouelleil A."/>
            <person name="Alvarado L."/>
            <person name="Berlin A.M."/>
            <person name="Chapman S.B."/>
            <person name="Dewar J."/>
            <person name="Goldberg J."/>
            <person name="Griggs A."/>
            <person name="Gujja S."/>
            <person name="Hansen M."/>
            <person name="Howarth C."/>
            <person name="Imamovic A."/>
            <person name="Larimer J."/>
            <person name="McCowan C."/>
            <person name="Murphy C."/>
            <person name="Pearson M."/>
            <person name="Priest M."/>
            <person name="Roberts A."/>
            <person name="Saif S."/>
            <person name="Shea T."/>
            <person name="Sykes S."/>
            <person name="Wortman J."/>
            <person name="Nusbaum C."/>
            <person name="Birren B."/>
        </authorList>
    </citation>
    <scope>NUCLEOTIDE SEQUENCE [LARGE SCALE GENOMIC DNA]</scope>
    <source>
        <strain evidence="3">CBS 10117</strain>
    </source>
</reference>
<evidence type="ECO:0000256" key="1">
    <source>
        <dbReference type="SAM" id="MobiDB-lite"/>
    </source>
</evidence>
<feature type="region of interest" description="Disordered" evidence="1">
    <location>
        <begin position="790"/>
        <end position="809"/>
    </location>
</feature>
<feature type="region of interest" description="Disordered" evidence="1">
    <location>
        <begin position="884"/>
        <end position="1036"/>
    </location>
</feature>
<feature type="region of interest" description="Disordered" evidence="1">
    <location>
        <begin position="820"/>
        <end position="839"/>
    </location>
</feature>
<accession>A0A1A5ZTT6</accession>
<feature type="compositionally biased region" description="Acidic residues" evidence="1">
    <location>
        <begin position="797"/>
        <end position="809"/>
    </location>
</feature>
<gene>
    <name evidence="3" type="ORF">I303_08575</name>
</gene>
<dbReference type="PANTHER" id="PTHR12673">
    <property type="entry name" value="FACIOGENITAL DYSPLASIA PROTEIN"/>
    <property type="match status" value="1"/>
</dbReference>
<dbReference type="PROSITE" id="PS50010">
    <property type="entry name" value="DH_2"/>
    <property type="match status" value="1"/>
</dbReference>
<dbReference type="CDD" id="cd00160">
    <property type="entry name" value="RhoGEF"/>
    <property type="match status" value="1"/>
</dbReference>
<proteinExistence type="predicted"/>
<evidence type="ECO:0000313" key="3">
    <source>
        <dbReference type="EMBL" id="OBR81190.1"/>
    </source>
</evidence>
<protein>
    <recommendedName>
        <fullName evidence="2">DH domain-containing protein</fullName>
    </recommendedName>
</protein>
<feature type="domain" description="DH" evidence="2">
    <location>
        <begin position="133"/>
        <end position="321"/>
    </location>
</feature>
<dbReference type="Gene3D" id="1.20.900.10">
    <property type="entry name" value="Dbl homology (DH) domain"/>
    <property type="match status" value="1"/>
</dbReference>
<name>A0A1A5ZTT6_9TREE</name>
<feature type="region of interest" description="Disordered" evidence="1">
    <location>
        <begin position="721"/>
        <end position="770"/>
    </location>
</feature>
<dbReference type="Pfam" id="PF00621">
    <property type="entry name" value="RhoGEF"/>
    <property type="match status" value="1"/>
</dbReference>
<dbReference type="GO" id="GO:0005737">
    <property type="term" value="C:cytoplasm"/>
    <property type="evidence" value="ECO:0007669"/>
    <property type="project" value="TreeGrafter"/>
</dbReference>
<dbReference type="SMART" id="SM00325">
    <property type="entry name" value="RhoGEF"/>
    <property type="match status" value="1"/>
</dbReference>
<dbReference type="PANTHER" id="PTHR12673:SF270">
    <property type="entry name" value="FYVE-TYPE DOMAIN-CONTAINING PROTEIN"/>
    <property type="match status" value="1"/>
</dbReference>
<dbReference type="InterPro" id="IPR035899">
    <property type="entry name" value="DBL_dom_sf"/>
</dbReference>
<dbReference type="SUPFAM" id="SSF48065">
    <property type="entry name" value="DBL homology domain (DH-domain)"/>
    <property type="match status" value="1"/>
</dbReference>
<dbReference type="OrthoDB" id="660555at2759"/>
<dbReference type="InterPro" id="IPR000219">
    <property type="entry name" value="DH_dom"/>
</dbReference>
<evidence type="ECO:0000259" key="2">
    <source>
        <dbReference type="PROSITE" id="PS50010"/>
    </source>
</evidence>
<organism evidence="3">
    <name type="scientific">Kwoniella dejecticola CBS 10117</name>
    <dbReference type="NCBI Taxonomy" id="1296121"/>
    <lineage>
        <taxon>Eukaryota</taxon>
        <taxon>Fungi</taxon>
        <taxon>Dikarya</taxon>
        <taxon>Basidiomycota</taxon>
        <taxon>Agaricomycotina</taxon>
        <taxon>Tremellomycetes</taxon>
        <taxon>Tremellales</taxon>
        <taxon>Cryptococcaceae</taxon>
        <taxon>Kwoniella</taxon>
    </lineage>
</organism>
<dbReference type="VEuPathDB" id="FungiDB:I303_08575"/>
<feature type="region of interest" description="Disordered" evidence="1">
    <location>
        <begin position="366"/>
        <end position="390"/>
    </location>
</feature>